<dbReference type="EC" id="1.7.1.17" evidence="6"/>
<dbReference type="HAMAP" id="MF_01216">
    <property type="entry name" value="Azoreductase_type1"/>
    <property type="match status" value="1"/>
</dbReference>
<reference evidence="9" key="1">
    <citation type="journal article" date="2019" name="Int. J. Syst. Evol. Microbiol.">
        <title>The Global Catalogue of Microorganisms (GCM) 10K type strain sequencing project: providing services to taxonomists for standard genome sequencing and annotation.</title>
        <authorList>
            <consortium name="The Broad Institute Genomics Platform"/>
            <consortium name="The Broad Institute Genome Sequencing Center for Infectious Disease"/>
            <person name="Wu L."/>
            <person name="Ma J."/>
        </authorList>
    </citation>
    <scope>NUCLEOTIDE SEQUENCE [LARGE SCALE GENOMIC DNA]</scope>
    <source>
        <strain evidence="9">JCM 16929</strain>
    </source>
</reference>
<proteinExistence type="inferred from homology"/>
<protein>
    <recommendedName>
        <fullName evidence="6">FMN dependent NADH:quinone oxidoreductase</fullName>
        <ecNumber evidence="6">1.6.5.-</ecNumber>
    </recommendedName>
    <alternativeName>
        <fullName evidence="6">Azo-dye reductase</fullName>
    </alternativeName>
    <alternativeName>
        <fullName evidence="6">FMN-dependent NADH-azo compound oxidoreductase</fullName>
    </alternativeName>
    <alternativeName>
        <fullName evidence="6">FMN-dependent NADH-azoreductase</fullName>
        <ecNumber evidence="6">1.7.1.17</ecNumber>
    </alternativeName>
</protein>
<comment type="caution">
    <text evidence="6">Lacks conserved residue(s) required for the propagation of feature annotation.</text>
</comment>
<keyword evidence="3 6" id="KW-0560">Oxidoreductase</keyword>
<dbReference type="PANTHER" id="PTHR43741:SF4">
    <property type="entry name" value="FMN-DEPENDENT NADH:QUINONE OXIDOREDUCTASE"/>
    <property type="match status" value="1"/>
</dbReference>
<comment type="catalytic activity">
    <reaction evidence="5">
        <text>N,N-dimethyl-1,4-phenylenediamine + anthranilate + 2 NAD(+) = 2-(4-dimethylaminophenyl)diazenylbenzoate + 2 NADH + 2 H(+)</text>
        <dbReference type="Rhea" id="RHEA:55872"/>
        <dbReference type="ChEBI" id="CHEBI:15378"/>
        <dbReference type="ChEBI" id="CHEBI:15783"/>
        <dbReference type="ChEBI" id="CHEBI:16567"/>
        <dbReference type="ChEBI" id="CHEBI:57540"/>
        <dbReference type="ChEBI" id="CHEBI:57945"/>
        <dbReference type="ChEBI" id="CHEBI:71579"/>
        <dbReference type="EC" id="1.7.1.17"/>
    </reaction>
    <physiologicalReaction direction="right-to-left" evidence="5">
        <dbReference type="Rhea" id="RHEA:55874"/>
    </physiologicalReaction>
</comment>
<evidence type="ECO:0000256" key="3">
    <source>
        <dbReference type="ARBA" id="ARBA00023002"/>
    </source>
</evidence>
<evidence type="ECO:0000313" key="9">
    <source>
        <dbReference type="Proteomes" id="UP001501490"/>
    </source>
</evidence>
<dbReference type="EMBL" id="BAABAB010000009">
    <property type="protein sequence ID" value="GAA3613137.1"/>
    <property type="molecule type" value="Genomic_DNA"/>
</dbReference>
<feature type="domain" description="Flavodoxin-like fold" evidence="7">
    <location>
        <begin position="1"/>
        <end position="164"/>
    </location>
</feature>
<dbReference type="InterPro" id="IPR029039">
    <property type="entry name" value="Flavoprotein-like_sf"/>
</dbReference>
<keyword evidence="9" id="KW-1185">Reference proteome</keyword>
<feature type="binding site" evidence="6">
    <location>
        <begin position="133"/>
        <end position="136"/>
    </location>
    <ligand>
        <name>FMN</name>
        <dbReference type="ChEBI" id="CHEBI:58210"/>
    </ligand>
</feature>
<sequence>MTVLRIDASIQGDRSASSALADLALAEFEAIRPDEPKVSRHLGADPLPSEAWAAATAARFVEPEARSAAQSSALELAQTVARELAEADAAILALPLYNWGVSQHVKTWIDLAVAGAAPGTRLLDGTPVLLLTSRGGAYGPGTGREGWDHNTGYLRHVLAGVWGADLSVVEREMTLVGVNPALDKFTDAAAVVRREAEEAARAAGRALAVRTERHLAA</sequence>
<evidence type="ECO:0000256" key="4">
    <source>
        <dbReference type="ARBA" id="ARBA00023027"/>
    </source>
</evidence>
<evidence type="ECO:0000259" key="7">
    <source>
        <dbReference type="Pfam" id="PF02525"/>
    </source>
</evidence>
<evidence type="ECO:0000256" key="2">
    <source>
        <dbReference type="ARBA" id="ARBA00022643"/>
    </source>
</evidence>
<dbReference type="Pfam" id="PF02525">
    <property type="entry name" value="Flavodoxin_2"/>
    <property type="match status" value="1"/>
</dbReference>
<evidence type="ECO:0000313" key="8">
    <source>
        <dbReference type="EMBL" id="GAA3613137.1"/>
    </source>
</evidence>
<gene>
    <name evidence="6" type="primary">azoR</name>
    <name evidence="8" type="ORF">GCM10022236_13690</name>
</gene>
<evidence type="ECO:0000256" key="6">
    <source>
        <dbReference type="HAMAP-Rule" id="MF_01216"/>
    </source>
</evidence>
<dbReference type="SUPFAM" id="SSF52218">
    <property type="entry name" value="Flavoproteins"/>
    <property type="match status" value="1"/>
</dbReference>
<keyword evidence="4 6" id="KW-0520">NAD</keyword>
<dbReference type="InterPro" id="IPR003680">
    <property type="entry name" value="Flavodoxin_fold"/>
</dbReference>
<dbReference type="Gene3D" id="3.40.50.360">
    <property type="match status" value="1"/>
</dbReference>
<organism evidence="8 9">
    <name type="scientific">Microlunatus ginsengisoli</name>
    <dbReference type="NCBI Taxonomy" id="363863"/>
    <lineage>
        <taxon>Bacteria</taxon>
        <taxon>Bacillati</taxon>
        <taxon>Actinomycetota</taxon>
        <taxon>Actinomycetes</taxon>
        <taxon>Propionibacteriales</taxon>
        <taxon>Propionibacteriaceae</taxon>
        <taxon>Microlunatus</taxon>
    </lineage>
</organism>
<dbReference type="InterPro" id="IPR023048">
    <property type="entry name" value="NADH:quinone_OxRdtase_FMN_depd"/>
</dbReference>
<evidence type="ECO:0000256" key="1">
    <source>
        <dbReference type="ARBA" id="ARBA00022630"/>
    </source>
</evidence>
<dbReference type="InterPro" id="IPR050104">
    <property type="entry name" value="FMN-dep_NADH:Q_OxRdtase_AzoR1"/>
</dbReference>
<comment type="function">
    <text evidence="6">Also exhibits azoreductase activity. Catalyzes the reductive cleavage of the azo bond in aromatic azo compounds to the corresponding amines.</text>
</comment>
<comment type="subunit">
    <text evidence="6">Homodimer.</text>
</comment>
<dbReference type="Proteomes" id="UP001501490">
    <property type="component" value="Unassembled WGS sequence"/>
</dbReference>
<name>A0ABP6ZL36_9ACTN</name>
<keyword evidence="2 6" id="KW-0288">FMN</keyword>
<comment type="caution">
    <text evidence="8">The sequence shown here is derived from an EMBL/GenBank/DDBJ whole genome shotgun (WGS) entry which is preliminary data.</text>
</comment>
<keyword evidence="1 6" id="KW-0285">Flavoprotein</keyword>
<evidence type="ECO:0000256" key="5">
    <source>
        <dbReference type="ARBA" id="ARBA00048542"/>
    </source>
</evidence>
<comment type="similarity">
    <text evidence="6">Belongs to the azoreductase type 1 family.</text>
</comment>
<comment type="function">
    <text evidence="6">Quinone reductase that provides resistance to thiol-specific stress caused by electrophilic quinones.</text>
</comment>
<accession>A0ABP6ZL36</accession>
<feature type="binding site" evidence="6">
    <location>
        <begin position="15"/>
        <end position="17"/>
    </location>
    <ligand>
        <name>FMN</name>
        <dbReference type="ChEBI" id="CHEBI:58210"/>
    </ligand>
</feature>
<dbReference type="PANTHER" id="PTHR43741">
    <property type="entry name" value="FMN-DEPENDENT NADH-AZOREDUCTASE 1"/>
    <property type="match status" value="1"/>
</dbReference>
<feature type="binding site" evidence="6">
    <location>
        <position position="9"/>
    </location>
    <ligand>
        <name>FMN</name>
        <dbReference type="ChEBI" id="CHEBI:58210"/>
    </ligand>
</feature>
<comment type="catalytic activity">
    <reaction evidence="6">
        <text>2 a quinone + NADH + H(+) = 2 a 1,4-benzosemiquinone + NAD(+)</text>
        <dbReference type="Rhea" id="RHEA:65952"/>
        <dbReference type="ChEBI" id="CHEBI:15378"/>
        <dbReference type="ChEBI" id="CHEBI:57540"/>
        <dbReference type="ChEBI" id="CHEBI:57945"/>
        <dbReference type="ChEBI" id="CHEBI:132124"/>
        <dbReference type="ChEBI" id="CHEBI:134225"/>
    </reaction>
</comment>
<comment type="cofactor">
    <cofactor evidence="6">
        <name>FMN</name>
        <dbReference type="ChEBI" id="CHEBI:58210"/>
    </cofactor>
    <text evidence="6">Binds 1 FMN per subunit.</text>
</comment>
<dbReference type="EC" id="1.6.5.-" evidence="6"/>